<dbReference type="PROSITE" id="PS00624">
    <property type="entry name" value="GMC_OXRED_2"/>
    <property type="match status" value="1"/>
</dbReference>
<comment type="caution">
    <text evidence="5">The sequence shown here is derived from an EMBL/GenBank/DDBJ whole genome shotgun (WGS) entry which is preliminary data.</text>
</comment>
<feature type="region of interest" description="Disordered" evidence="2">
    <location>
        <begin position="627"/>
        <end position="840"/>
    </location>
</feature>
<feature type="compositionally biased region" description="Polar residues" evidence="2">
    <location>
        <begin position="925"/>
        <end position="936"/>
    </location>
</feature>
<dbReference type="InterPro" id="IPR007867">
    <property type="entry name" value="GMC_OxRtase_C"/>
</dbReference>
<dbReference type="InterPro" id="IPR036188">
    <property type="entry name" value="FAD/NAD-bd_sf"/>
</dbReference>
<dbReference type="EMBL" id="CAXLJM020000023">
    <property type="protein sequence ID" value="CAL8089303.1"/>
    <property type="molecule type" value="Genomic_DNA"/>
</dbReference>
<feature type="compositionally biased region" description="Polar residues" evidence="2">
    <location>
        <begin position="826"/>
        <end position="840"/>
    </location>
</feature>
<sequence length="1419" mass="155040">MGILSAFRFAFQNLFFTPILYGVIASLAVFSTVWDSGDRFKDQLTDRFRSQDDTFDFIIVGGGSAGAVLANRLSELHTVLLLEAGGESHPFQAIPGLSIFLSKQPGTDWMHKSVTQSKSCFACRHKKYIFSQGKNLGGTGNLNYLMHLRGNPQDFDNWATITGDPTWGYDGVLPYFIRSEHFVGDTSDKNAHGYGGPLQIQIPDCVGLAEEWNRAGVEMGYPHIDLNGRHTEGFDTVFYPIKTGVRQATYRSFIQPARNRPSLLIRKFAHVNKILIREGKINEAHGVEYDRHGQRKHAFANKEVIISAGTLQTPKLLILSGVGQLEHLKALRIPAKSIVPVGKNLQDHFSTLLGPFYINKPRTISFDRDIDKQSFVTFATNGKGPLTTSGFQAAAVLASSFAKAQSQGGWPDLQLTLFGLTPHRMFYSDIGHAFGIREDVLRRYYGDATGKENAFFIMVTLTRPLSKGDLCLTSNNPYRPAVIQPNYVCDDLGHDIKVLTEGIHRALYLAENTTTFQALETTYSHKCFPGCENVPFRSDSYWECYIRSFSIANGDHVGTCAMGQVGSPYAVVDPQLKVQGIDRLRVVDASVMPTIVGTPTQAATIMIAEKGAALILNRWKDEVKTLYGPPGKVPGNPVQEYGPPGKVPGNPVQQYGPPGQPGQQYGPPGQPGQQYGPPGKPGQQYGPPGQPDQQYGPPGQLPGKPVQQYGPPAQVPGPPVQQYGPPSAAPPVVNGQYGPPSISPPPVPGGDGFGNYDSFSVIKDQLNPGGTPGPTLIPLQPPVQLWSTPAPFPGTATPVRENSFGSTPEPQLYTPEPSQILLPPGQESTNPGPTFATSYSTSNIDFSGSIVSSTPNYPLDFDASRSEKSSVASDIDSQRVDLDGQEVSNNNGSSLRQGKSFEGTVPPPVPDGNQLGPGFYETIKPGTSTASTPNPSYFLSTPATTDASYRDVTETELVNEGPGYKVVRKRIRTTPRIIINPRGHLGHQNVRRKVVRQKLNESLESLFLTTSSVRPVPKEIVKIRRRRPISFRRVQTTAVPTTTTIESPTEDFETTVYANTFTGAYDYTTPTPSQTLDDSDSGTKNGRKRFVRKMYSRPLNFNGRSRLSNVRSPNHNQLAAESVTATAVIVTAPPEFFEADSTTVTPDVAEERVDTTNNDELLPDEDTTEMLAVLAEGKNSDDNDDDGVIRGEKVEPPPTSSTPPVVVFKNIELEDAEELVRETRSFSVSVSNSTSSTSFDLDQNLLAEESRNPIMVVDLNPIPEILAPKVNSDGKEHETIALEMDEDTSDPDADTNDGKDGNSEYDYDTQDEDSNEKSVKVSLSTDSIENVNGSSYSETNTSISNATLQNVKENSSSFESRNVSSIKIVEPIAVNITSLSSSKQEDDYDDEVFATTVPPTTINPRYMFRIRNKLVRMHS</sequence>
<dbReference type="Gene3D" id="3.30.560.10">
    <property type="entry name" value="Glucose Oxidase, domain 3"/>
    <property type="match status" value="1"/>
</dbReference>
<feature type="compositionally biased region" description="Acidic residues" evidence="2">
    <location>
        <begin position="1303"/>
        <end position="1314"/>
    </location>
</feature>
<keyword evidence="3" id="KW-1133">Transmembrane helix</keyword>
<reference evidence="5 6" key="1">
    <citation type="submission" date="2024-08" db="EMBL/GenBank/DDBJ databases">
        <authorList>
            <person name="Cucini C."/>
            <person name="Frati F."/>
        </authorList>
    </citation>
    <scope>NUCLEOTIDE SEQUENCE [LARGE SCALE GENOMIC DNA]</scope>
</reference>
<feature type="region of interest" description="Disordered" evidence="2">
    <location>
        <begin position="1282"/>
        <end position="1323"/>
    </location>
</feature>
<dbReference type="Proteomes" id="UP001642540">
    <property type="component" value="Unassembled WGS sequence"/>
</dbReference>
<evidence type="ECO:0000256" key="3">
    <source>
        <dbReference type="SAM" id="Phobius"/>
    </source>
</evidence>
<name>A0ABP1Q6R1_9HEXA</name>
<dbReference type="PANTHER" id="PTHR11552">
    <property type="entry name" value="GLUCOSE-METHANOL-CHOLINE GMC OXIDOREDUCTASE"/>
    <property type="match status" value="1"/>
</dbReference>
<proteinExistence type="inferred from homology"/>
<dbReference type="InterPro" id="IPR012132">
    <property type="entry name" value="GMC_OxRdtase"/>
</dbReference>
<dbReference type="SUPFAM" id="SSF51905">
    <property type="entry name" value="FAD/NAD(P)-binding domain"/>
    <property type="match status" value="1"/>
</dbReference>
<evidence type="ECO:0000313" key="5">
    <source>
        <dbReference type="EMBL" id="CAL8089303.1"/>
    </source>
</evidence>
<evidence type="ECO:0000256" key="1">
    <source>
        <dbReference type="ARBA" id="ARBA00010790"/>
    </source>
</evidence>
<feature type="transmembrane region" description="Helical" evidence="3">
    <location>
        <begin position="14"/>
        <end position="34"/>
    </location>
</feature>
<dbReference type="InterPro" id="IPR000172">
    <property type="entry name" value="GMC_OxRdtase_N"/>
</dbReference>
<feature type="region of interest" description="Disordered" evidence="2">
    <location>
        <begin position="1177"/>
        <end position="1204"/>
    </location>
</feature>
<organism evidence="5 6">
    <name type="scientific">Orchesella dallaii</name>
    <dbReference type="NCBI Taxonomy" id="48710"/>
    <lineage>
        <taxon>Eukaryota</taxon>
        <taxon>Metazoa</taxon>
        <taxon>Ecdysozoa</taxon>
        <taxon>Arthropoda</taxon>
        <taxon>Hexapoda</taxon>
        <taxon>Collembola</taxon>
        <taxon>Entomobryomorpha</taxon>
        <taxon>Entomobryoidea</taxon>
        <taxon>Orchesellidae</taxon>
        <taxon>Orchesellinae</taxon>
        <taxon>Orchesella</taxon>
    </lineage>
</organism>
<dbReference type="Pfam" id="PF05199">
    <property type="entry name" value="GMC_oxred_C"/>
    <property type="match status" value="1"/>
</dbReference>
<feature type="compositionally biased region" description="Polar residues" evidence="2">
    <location>
        <begin position="886"/>
        <end position="897"/>
    </location>
</feature>
<feature type="region of interest" description="Disordered" evidence="2">
    <location>
        <begin position="870"/>
        <end position="936"/>
    </location>
</feature>
<comment type="similarity">
    <text evidence="1">Belongs to the GMC oxidoreductase family.</text>
</comment>
<accession>A0ABP1Q6R1</accession>
<gene>
    <name evidence="5" type="ORF">ODALV1_LOCUS7329</name>
</gene>
<keyword evidence="3" id="KW-0472">Membrane</keyword>
<dbReference type="Pfam" id="PF00732">
    <property type="entry name" value="GMC_oxred_N"/>
    <property type="match status" value="1"/>
</dbReference>
<feature type="compositionally biased region" description="Acidic residues" evidence="2">
    <location>
        <begin position="1283"/>
        <end position="1295"/>
    </location>
</feature>
<keyword evidence="6" id="KW-1185">Reference proteome</keyword>
<dbReference type="PANTHER" id="PTHR11552:SF227">
    <property type="entry name" value="GLUCOSE DEHYDROGENASE [FAD, QUINONE]-LIKE PROTEIN"/>
    <property type="match status" value="1"/>
</dbReference>
<keyword evidence="3" id="KW-0812">Transmembrane</keyword>
<dbReference type="Gene3D" id="3.50.50.60">
    <property type="entry name" value="FAD/NAD(P)-binding domain"/>
    <property type="match status" value="1"/>
</dbReference>
<feature type="compositionally biased region" description="Low complexity" evidence="2">
    <location>
        <begin position="765"/>
        <end position="778"/>
    </location>
</feature>
<feature type="compositionally biased region" description="Low complexity" evidence="2">
    <location>
        <begin position="648"/>
        <end position="712"/>
    </location>
</feature>
<dbReference type="SUPFAM" id="SSF54373">
    <property type="entry name" value="FAD-linked reductases, C-terminal domain"/>
    <property type="match status" value="1"/>
</dbReference>
<evidence type="ECO:0000259" key="4">
    <source>
        <dbReference type="PROSITE" id="PS00624"/>
    </source>
</evidence>
<protein>
    <recommendedName>
        <fullName evidence="4">Glucose-methanol-choline oxidoreductase N-terminal domain-containing protein</fullName>
    </recommendedName>
</protein>
<feature type="domain" description="Glucose-methanol-choline oxidoreductase N-terminal" evidence="4">
    <location>
        <begin position="309"/>
        <end position="323"/>
    </location>
</feature>
<evidence type="ECO:0000256" key="2">
    <source>
        <dbReference type="SAM" id="MobiDB-lite"/>
    </source>
</evidence>
<evidence type="ECO:0000313" key="6">
    <source>
        <dbReference type="Proteomes" id="UP001642540"/>
    </source>
</evidence>